<keyword evidence="1" id="KW-0812">Transmembrane</keyword>
<protein>
    <submittedName>
        <fullName evidence="2">Uncharacterized protein</fullName>
    </submittedName>
</protein>
<dbReference type="AlphaFoldDB" id="A0A429ZVS2"/>
<keyword evidence="1" id="KW-1133">Transmembrane helix</keyword>
<dbReference type="EMBL" id="NGJU01000001">
    <property type="protein sequence ID" value="RST97877.1"/>
    <property type="molecule type" value="Genomic_DNA"/>
</dbReference>
<sequence>MNNEEWFKKRKREKLFKIAFSLLLFYMLYAVFFNFIMIIYFFATSLGIAVVVMITEIIEIIKERKDQLP</sequence>
<keyword evidence="1" id="KW-0472">Membrane</keyword>
<comment type="caution">
    <text evidence="2">The sequence shown here is derived from an EMBL/GenBank/DDBJ whole genome shotgun (WGS) entry which is preliminary data.</text>
</comment>
<evidence type="ECO:0000313" key="2">
    <source>
        <dbReference type="EMBL" id="RST97877.1"/>
    </source>
</evidence>
<dbReference type="Proteomes" id="UP000287239">
    <property type="component" value="Unassembled WGS sequence"/>
</dbReference>
<gene>
    <name evidence="2" type="ORF">CBF35_00880</name>
</gene>
<dbReference type="RefSeq" id="WP_126778000.1">
    <property type="nucleotide sequence ID" value="NZ_NGJU01000001.1"/>
</dbReference>
<evidence type="ECO:0000256" key="1">
    <source>
        <dbReference type="SAM" id="Phobius"/>
    </source>
</evidence>
<dbReference type="GeneID" id="98566907"/>
<reference evidence="2 3" key="1">
    <citation type="submission" date="2017-05" db="EMBL/GenBank/DDBJ databases">
        <title>Vagococcus spp. assemblies.</title>
        <authorList>
            <person name="Gulvik C.A."/>
        </authorList>
    </citation>
    <scope>NUCLEOTIDE SEQUENCE [LARGE SCALE GENOMIC DNA]</scope>
    <source>
        <strain evidence="2 3">NCFB 2777</strain>
    </source>
</reference>
<name>A0A429ZVS2_9ENTE</name>
<proteinExistence type="predicted"/>
<evidence type="ECO:0000313" key="3">
    <source>
        <dbReference type="Proteomes" id="UP000287239"/>
    </source>
</evidence>
<keyword evidence="3" id="KW-1185">Reference proteome</keyword>
<accession>A0A429ZVS2</accession>
<organism evidence="2 3">
    <name type="scientific">Vagococcus salmoninarum</name>
    <dbReference type="NCBI Taxonomy" id="2739"/>
    <lineage>
        <taxon>Bacteria</taxon>
        <taxon>Bacillati</taxon>
        <taxon>Bacillota</taxon>
        <taxon>Bacilli</taxon>
        <taxon>Lactobacillales</taxon>
        <taxon>Enterococcaceae</taxon>
        <taxon>Vagococcus</taxon>
    </lineage>
</organism>
<feature type="transmembrane region" description="Helical" evidence="1">
    <location>
        <begin position="15"/>
        <end position="32"/>
    </location>
</feature>